<feature type="region of interest" description="Disordered" evidence="1">
    <location>
        <begin position="36"/>
        <end position="60"/>
    </location>
</feature>
<organism evidence="2">
    <name type="scientific">Tanacetum cinerariifolium</name>
    <name type="common">Dalmatian daisy</name>
    <name type="synonym">Chrysanthemum cinerariifolium</name>
    <dbReference type="NCBI Taxonomy" id="118510"/>
    <lineage>
        <taxon>Eukaryota</taxon>
        <taxon>Viridiplantae</taxon>
        <taxon>Streptophyta</taxon>
        <taxon>Embryophyta</taxon>
        <taxon>Tracheophyta</taxon>
        <taxon>Spermatophyta</taxon>
        <taxon>Magnoliopsida</taxon>
        <taxon>eudicotyledons</taxon>
        <taxon>Gunneridae</taxon>
        <taxon>Pentapetalae</taxon>
        <taxon>asterids</taxon>
        <taxon>campanulids</taxon>
        <taxon>Asterales</taxon>
        <taxon>Asteraceae</taxon>
        <taxon>Asteroideae</taxon>
        <taxon>Anthemideae</taxon>
        <taxon>Anthemidinae</taxon>
        <taxon>Tanacetum</taxon>
    </lineage>
</organism>
<accession>A0A6L2MZ96</accession>
<sequence>MQSKIKSGAIAEKEVELMLEVARSCINYRRQYLASSYTKGKSSQMGRSKQSSTQKDCFPPPSLSCYGFRLWDCCLSRRVSFSFALTLVGRIAFPSLCSSHQHPELYHPSLVPLVQKA</sequence>
<reference evidence="2" key="1">
    <citation type="journal article" date="2019" name="Sci. Rep.">
        <title>Draft genome of Tanacetum cinerariifolium, the natural source of mosquito coil.</title>
        <authorList>
            <person name="Yamashiro T."/>
            <person name="Shiraishi A."/>
            <person name="Satake H."/>
            <person name="Nakayama K."/>
        </authorList>
    </citation>
    <scope>NUCLEOTIDE SEQUENCE</scope>
</reference>
<feature type="compositionally biased region" description="Polar residues" evidence="1">
    <location>
        <begin position="36"/>
        <end position="55"/>
    </location>
</feature>
<proteinExistence type="predicted"/>
<gene>
    <name evidence="2" type="ORF">Tci_051178</name>
</gene>
<name>A0A6L2MZ96_TANCI</name>
<comment type="caution">
    <text evidence="2">The sequence shown here is derived from an EMBL/GenBank/DDBJ whole genome shotgun (WGS) entry which is preliminary data.</text>
</comment>
<dbReference type="AlphaFoldDB" id="A0A6L2MZ96"/>
<dbReference type="EMBL" id="BKCJ010007824">
    <property type="protein sequence ID" value="GEU79200.1"/>
    <property type="molecule type" value="Genomic_DNA"/>
</dbReference>
<evidence type="ECO:0000313" key="2">
    <source>
        <dbReference type="EMBL" id="GEU79200.1"/>
    </source>
</evidence>
<evidence type="ECO:0000256" key="1">
    <source>
        <dbReference type="SAM" id="MobiDB-lite"/>
    </source>
</evidence>
<protein>
    <submittedName>
        <fullName evidence="2">Uncharacterized protein</fullName>
    </submittedName>
</protein>